<dbReference type="EMBL" id="LWRY01000101">
    <property type="protein sequence ID" value="OCX72766.1"/>
    <property type="molecule type" value="Genomic_DNA"/>
</dbReference>
<feature type="domain" description="Restriction endonuclease type IV Mrr" evidence="1">
    <location>
        <begin position="50"/>
        <end position="157"/>
    </location>
</feature>
<organism evidence="2 3">
    <name type="scientific">Acidithiobacillus thiooxidans</name>
    <name type="common">Thiobacillus thiooxidans</name>
    <dbReference type="NCBI Taxonomy" id="930"/>
    <lineage>
        <taxon>Bacteria</taxon>
        <taxon>Pseudomonadati</taxon>
        <taxon>Pseudomonadota</taxon>
        <taxon>Acidithiobacillia</taxon>
        <taxon>Acidithiobacillales</taxon>
        <taxon>Acidithiobacillaceae</taxon>
        <taxon>Acidithiobacillus</taxon>
    </lineage>
</organism>
<protein>
    <recommendedName>
        <fullName evidence="1">Restriction endonuclease type IV Mrr domain-containing protein</fullName>
    </recommendedName>
</protein>
<dbReference type="Proteomes" id="UP000095008">
    <property type="component" value="Unassembled WGS sequence"/>
</dbReference>
<dbReference type="AlphaFoldDB" id="A0A1C2J1G2"/>
<proteinExistence type="predicted"/>
<gene>
    <name evidence="2" type="ORF">A6M23_09115</name>
</gene>
<keyword evidence="3" id="KW-1185">Reference proteome</keyword>
<dbReference type="InterPro" id="IPR011335">
    <property type="entry name" value="Restrct_endonuc-II-like"/>
</dbReference>
<evidence type="ECO:0000259" key="1">
    <source>
        <dbReference type="Pfam" id="PF04471"/>
    </source>
</evidence>
<dbReference type="InterPro" id="IPR007560">
    <property type="entry name" value="Restrct_endonuc_IV_Mrr"/>
</dbReference>
<dbReference type="InterPro" id="IPR011856">
    <property type="entry name" value="tRNA_endonuc-like_dom_sf"/>
</dbReference>
<dbReference type="GO" id="GO:0003677">
    <property type="term" value="F:DNA binding"/>
    <property type="evidence" value="ECO:0007669"/>
    <property type="project" value="InterPro"/>
</dbReference>
<dbReference type="GO" id="GO:0009307">
    <property type="term" value="P:DNA restriction-modification system"/>
    <property type="evidence" value="ECO:0007669"/>
    <property type="project" value="InterPro"/>
</dbReference>
<dbReference type="GO" id="GO:0004519">
    <property type="term" value="F:endonuclease activity"/>
    <property type="evidence" value="ECO:0007669"/>
    <property type="project" value="InterPro"/>
</dbReference>
<reference evidence="2" key="1">
    <citation type="journal article" date="2016" name="Int. J. Mol. Sci.">
        <title>Comparative genomics of the extreme acidophile Acidithiobacillus thiooxidans reveals intraspecific divergence and niche adaptation.</title>
        <authorList>
            <person name="Zhang X."/>
            <person name="Feng X."/>
            <person name="Tao J."/>
            <person name="Ma L."/>
            <person name="Xiao Y."/>
            <person name="Liang Y."/>
            <person name="Liu X."/>
            <person name="Yin H."/>
        </authorList>
    </citation>
    <scope>NUCLEOTIDE SEQUENCE [LARGE SCALE GENOMIC DNA]</scope>
    <source>
        <strain evidence="2">DXS-W</strain>
    </source>
</reference>
<dbReference type="SUPFAM" id="SSF52980">
    <property type="entry name" value="Restriction endonuclease-like"/>
    <property type="match status" value="1"/>
</dbReference>
<dbReference type="Pfam" id="PF04471">
    <property type="entry name" value="Mrr_cat"/>
    <property type="match status" value="1"/>
</dbReference>
<name>A0A1C2J1G2_ACITH</name>
<sequence length="159" mass="18338">MMAHGKAWIAQWQSRRKASHRHRQKAAVHRYDTLAEIQGKDAFARRIGYLRKLDPLVFEELVLDGFKRKGCLVERGTRYSGDGGLDGKVFRDNHWIGIQCKRYKDAIQTAHVKQFGRDLSRFGLTEGYFVHTGRTPAGLRHRYGQIIILSGQELIDFLV</sequence>
<comment type="caution">
    <text evidence="2">The sequence shown here is derived from an EMBL/GenBank/DDBJ whole genome shotgun (WGS) entry which is preliminary data.</text>
</comment>
<evidence type="ECO:0000313" key="3">
    <source>
        <dbReference type="Proteomes" id="UP000095008"/>
    </source>
</evidence>
<dbReference type="Gene3D" id="3.40.1350.10">
    <property type="match status" value="1"/>
</dbReference>
<evidence type="ECO:0000313" key="2">
    <source>
        <dbReference type="EMBL" id="OCX72766.1"/>
    </source>
</evidence>
<accession>A0A1C2J1G2</accession>